<feature type="compositionally biased region" description="Polar residues" evidence="2">
    <location>
        <begin position="364"/>
        <end position="376"/>
    </location>
</feature>
<dbReference type="AlphaFoldDB" id="A0A9P4UJ32"/>
<feature type="compositionally biased region" description="Basic residues" evidence="2">
    <location>
        <begin position="422"/>
        <end position="434"/>
    </location>
</feature>
<feature type="coiled-coil region" evidence="1">
    <location>
        <begin position="209"/>
        <end position="250"/>
    </location>
</feature>
<evidence type="ECO:0000256" key="1">
    <source>
        <dbReference type="SAM" id="Coils"/>
    </source>
</evidence>
<dbReference type="EMBL" id="MU003842">
    <property type="protein sequence ID" value="KAF2717522.1"/>
    <property type="molecule type" value="Genomic_DNA"/>
</dbReference>
<evidence type="ECO:0000256" key="2">
    <source>
        <dbReference type="SAM" id="MobiDB-lite"/>
    </source>
</evidence>
<keyword evidence="4" id="KW-1185">Reference proteome</keyword>
<reference evidence="3" key="1">
    <citation type="journal article" date="2020" name="Stud. Mycol.">
        <title>101 Dothideomycetes genomes: a test case for predicting lifestyles and emergence of pathogens.</title>
        <authorList>
            <person name="Haridas S."/>
            <person name="Albert R."/>
            <person name="Binder M."/>
            <person name="Bloem J."/>
            <person name="Labutti K."/>
            <person name="Salamov A."/>
            <person name="Andreopoulos B."/>
            <person name="Baker S."/>
            <person name="Barry K."/>
            <person name="Bills G."/>
            <person name="Bluhm B."/>
            <person name="Cannon C."/>
            <person name="Castanera R."/>
            <person name="Culley D."/>
            <person name="Daum C."/>
            <person name="Ezra D."/>
            <person name="Gonzalez J."/>
            <person name="Henrissat B."/>
            <person name="Kuo A."/>
            <person name="Liang C."/>
            <person name="Lipzen A."/>
            <person name="Lutzoni F."/>
            <person name="Magnuson J."/>
            <person name="Mondo S."/>
            <person name="Nolan M."/>
            <person name="Ohm R."/>
            <person name="Pangilinan J."/>
            <person name="Park H.-J."/>
            <person name="Ramirez L."/>
            <person name="Alfaro M."/>
            <person name="Sun H."/>
            <person name="Tritt A."/>
            <person name="Yoshinaga Y."/>
            <person name="Zwiers L.-H."/>
            <person name="Turgeon B."/>
            <person name="Goodwin S."/>
            <person name="Spatafora J."/>
            <person name="Crous P."/>
            <person name="Grigoriev I."/>
        </authorList>
    </citation>
    <scope>NUCLEOTIDE SEQUENCE</scope>
    <source>
        <strain evidence="3">CBS 116435</strain>
    </source>
</reference>
<comment type="caution">
    <text evidence="3">The sequence shown here is derived from an EMBL/GenBank/DDBJ whole genome shotgun (WGS) entry which is preliminary data.</text>
</comment>
<name>A0A9P4UJ32_9PEZI</name>
<sequence length="498" mass="55644">MTNATIHSTRPMIEAQEFSHLPSGQHQRSPGQRSVAAQTQRAEYFAQASVYTQISDSMPSIIPPGFAQSPVIAPQLSTADFNIQQQAEHFMTAFQNGIMRNLDSIILRQPQALSELHPFNIEQISRRQLQLYGDKRVAAISVGRQVLREQSHVDGRAAKPRIVEIESDAESNPSEEEAFRGGEHNCFAAKLQGHMKHTTKSKLPLPNDRAFGLQELQHLQDQLKAAEQRRHNQEKQLDELRKQNAQLWQEMDADRQRHCQQMEALVRDTKVEPDAGYLAIAPSFDVGPLKIALEELKTGSTGIDQLRSIMRGKLLNLSTKSDIIKAAKLLERVLGEKDSQIHQLIKDVACEAQQIISRSRCFQRPSQGSSPTNHTTGVPRRRMTIIEPPLVPQSEHKSIEHHSSKGVDNLTVFPSDSISCAGKHKKTRKGRKAKVAPGPLAKRPQGDNSQRQPKPAQVVDELLPADFPDTASQVLTYQRKTGWNPMRQIASHSTLQAG</sequence>
<feature type="region of interest" description="Disordered" evidence="2">
    <location>
        <begin position="360"/>
        <end position="382"/>
    </location>
</feature>
<keyword evidence="1" id="KW-0175">Coiled coil</keyword>
<accession>A0A9P4UJ32</accession>
<protein>
    <submittedName>
        <fullName evidence="3">Uncharacterized protein</fullName>
    </submittedName>
</protein>
<gene>
    <name evidence="3" type="ORF">K431DRAFT_349499</name>
</gene>
<proteinExistence type="predicted"/>
<dbReference type="Proteomes" id="UP000799441">
    <property type="component" value="Unassembled WGS sequence"/>
</dbReference>
<feature type="region of interest" description="Disordered" evidence="2">
    <location>
        <begin position="394"/>
        <end position="458"/>
    </location>
</feature>
<organism evidence="3 4">
    <name type="scientific">Polychaeton citri CBS 116435</name>
    <dbReference type="NCBI Taxonomy" id="1314669"/>
    <lineage>
        <taxon>Eukaryota</taxon>
        <taxon>Fungi</taxon>
        <taxon>Dikarya</taxon>
        <taxon>Ascomycota</taxon>
        <taxon>Pezizomycotina</taxon>
        <taxon>Dothideomycetes</taxon>
        <taxon>Dothideomycetidae</taxon>
        <taxon>Capnodiales</taxon>
        <taxon>Capnodiaceae</taxon>
        <taxon>Polychaeton</taxon>
    </lineage>
</organism>
<feature type="compositionally biased region" description="Basic and acidic residues" evidence="2">
    <location>
        <begin position="394"/>
        <end position="405"/>
    </location>
</feature>
<evidence type="ECO:0000313" key="3">
    <source>
        <dbReference type="EMBL" id="KAF2717522.1"/>
    </source>
</evidence>
<evidence type="ECO:0000313" key="4">
    <source>
        <dbReference type="Proteomes" id="UP000799441"/>
    </source>
</evidence>